<accession>A0ABX6DDA6</accession>
<feature type="transmembrane region" description="Helical" evidence="1">
    <location>
        <begin position="397"/>
        <end position="419"/>
    </location>
</feature>
<keyword evidence="1" id="KW-0472">Membrane</keyword>
<feature type="transmembrane region" description="Helical" evidence="1">
    <location>
        <begin position="458"/>
        <end position="482"/>
    </location>
</feature>
<keyword evidence="1" id="KW-1133">Transmembrane helix</keyword>
<feature type="transmembrane region" description="Helical" evidence="1">
    <location>
        <begin position="89"/>
        <end position="105"/>
    </location>
</feature>
<feature type="transmembrane region" description="Helical" evidence="1">
    <location>
        <begin position="6"/>
        <end position="27"/>
    </location>
</feature>
<gene>
    <name evidence="2" type="ORF">GDS87_08360</name>
</gene>
<organism evidence="2 3">
    <name type="scientific">Lysinibacillus pakistanensis</name>
    <dbReference type="NCBI Taxonomy" id="759811"/>
    <lineage>
        <taxon>Bacteria</taxon>
        <taxon>Bacillati</taxon>
        <taxon>Bacillota</taxon>
        <taxon>Bacilli</taxon>
        <taxon>Bacillales</taxon>
        <taxon>Bacillaceae</taxon>
        <taxon>Lysinibacillus</taxon>
    </lineage>
</organism>
<dbReference type="EMBL" id="CP045835">
    <property type="protein sequence ID" value="QGG50969.1"/>
    <property type="molecule type" value="Genomic_DNA"/>
</dbReference>
<keyword evidence="1" id="KW-0812">Transmembrane</keyword>
<feature type="transmembrane region" description="Helical" evidence="1">
    <location>
        <begin position="185"/>
        <end position="209"/>
    </location>
</feature>
<feature type="transmembrane region" description="Helical" evidence="1">
    <location>
        <begin position="221"/>
        <end position="243"/>
    </location>
</feature>
<keyword evidence="3" id="KW-1185">Reference proteome</keyword>
<feature type="transmembrane region" description="Helical" evidence="1">
    <location>
        <begin position="590"/>
        <end position="610"/>
    </location>
</feature>
<feature type="transmembrane region" description="Helical" evidence="1">
    <location>
        <begin position="117"/>
        <end position="133"/>
    </location>
</feature>
<evidence type="ECO:0000256" key="1">
    <source>
        <dbReference type="SAM" id="Phobius"/>
    </source>
</evidence>
<dbReference type="Proteomes" id="UP000373269">
    <property type="component" value="Chromosome"/>
</dbReference>
<evidence type="ECO:0000313" key="2">
    <source>
        <dbReference type="EMBL" id="QGG50969.1"/>
    </source>
</evidence>
<feature type="transmembrane region" description="Helical" evidence="1">
    <location>
        <begin position="145"/>
        <end position="164"/>
    </location>
</feature>
<sequence>MNILKYVLRTLFLFFLILFMSKNVNIFDLELFKNIRKENLYTFLDNQIIEFITLKNVDLVSNSIYLFLQIFILYAGVFIIVLLDSIVNNRFFFIQIIIKIYFFLLDKITHLNFKKCLDLFIFTIPFIHLFIQHEHFSVFVIISMLYWYVKLLKTFFTYWSVTFLRKWRELSNALISFFKISEQSFYYKWTLYNSVLSISIGLPAIYYLNQVTIKNISFLNWFSQLYSLSAFLLIFIMIFILFIKFEYYQAKKSKELIKEIKINFLNSKSKEKLLQHINSGIAIFQSTSKYEWMLQRGILIKNRNHFNLISSISYVFIVLLIIFFSTITTALNSKQDDQPIFIFELETIDIKMLIFFILLIGFRLLLRSFEILKGFLDDALSSANKLSTLSGNERIKLMLNSLFEVVILSFGLKILYLLFKTTETITISSSHLKDGIILLYDTWAIQLFNVSFTKDFDLFFATIHVIQISVAACLILLCISVYSGKNEKGIIYEIIRESNLLLFKEILIKNNSRFERILAKETSLECFKHSWETGGLSIDCFNEIQNSYKELLDNEKHCQEQKDYIIKAYDNLQVIKQYSSTKKNTIKHNINFILLIVIIILLLVNIILYLK</sequence>
<proteinExistence type="predicted"/>
<evidence type="ECO:0000313" key="3">
    <source>
        <dbReference type="Proteomes" id="UP000373269"/>
    </source>
</evidence>
<feature type="transmembrane region" description="Helical" evidence="1">
    <location>
        <begin position="348"/>
        <end position="366"/>
    </location>
</feature>
<protein>
    <submittedName>
        <fullName evidence="2">Uncharacterized protein</fullName>
    </submittedName>
</protein>
<reference evidence="2 3" key="1">
    <citation type="submission" date="2019-11" db="EMBL/GenBank/DDBJ databases">
        <title>Whole Genome Sequencing and Comparative Genomic Analyses of Lysinibacillus pakistanensis LZH-9, a Halotolerant Strain with Excellent COD Removal Capability.</title>
        <authorList>
            <person name="Zhou H."/>
        </authorList>
    </citation>
    <scope>NUCLEOTIDE SEQUENCE [LARGE SCALE GENOMIC DNA]</scope>
    <source>
        <strain evidence="2 3">LZH-9</strain>
    </source>
</reference>
<feature type="transmembrane region" description="Helical" evidence="1">
    <location>
        <begin position="306"/>
        <end position="328"/>
    </location>
</feature>
<feature type="transmembrane region" description="Helical" evidence="1">
    <location>
        <begin position="64"/>
        <end position="83"/>
    </location>
</feature>
<name>A0ABX6DDA6_9BACI</name>